<keyword evidence="4" id="KW-1185">Reference proteome</keyword>
<dbReference type="SUPFAM" id="SSF56300">
    <property type="entry name" value="Metallo-dependent phosphatases"/>
    <property type="match status" value="1"/>
</dbReference>
<accession>A0A9P4L9C0</accession>
<dbReference type="OrthoDB" id="550558at2759"/>
<dbReference type="PANTHER" id="PTHR37844:SF2">
    <property type="entry name" value="SER_THR PROTEIN PHOSPHATASE SUPERFAMILY (AFU_ORTHOLOGUE AFUA_1G14840)"/>
    <property type="match status" value="1"/>
</dbReference>
<evidence type="ECO:0000313" key="3">
    <source>
        <dbReference type="EMBL" id="KAF1846890.1"/>
    </source>
</evidence>
<protein>
    <recommendedName>
        <fullName evidence="2">Calcineurin-like phosphoesterase domain-containing protein</fullName>
    </recommendedName>
</protein>
<organism evidence="3 4">
    <name type="scientific">Cucurbitaria berberidis CBS 394.84</name>
    <dbReference type="NCBI Taxonomy" id="1168544"/>
    <lineage>
        <taxon>Eukaryota</taxon>
        <taxon>Fungi</taxon>
        <taxon>Dikarya</taxon>
        <taxon>Ascomycota</taxon>
        <taxon>Pezizomycotina</taxon>
        <taxon>Dothideomycetes</taxon>
        <taxon>Pleosporomycetidae</taxon>
        <taxon>Pleosporales</taxon>
        <taxon>Pleosporineae</taxon>
        <taxon>Cucurbitariaceae</taxon>
        <taxon>Cucurbitaria</taxon>
    </lineage>
</organism>
<reference evidence="3" key="1">
    <citation type="submission" date="2020-01" db="EMBL/GenBank/DDBJ databases">
        <authorList>
            <consortium name="DOE Joint Genome Institute"/>
            <person name="Haridas S."/>
            <person name="Albert R."/>
            <person name="Binder M."/>
            <person name="Bloem J."/>
            <person name="Labutti K."/>
            <person name="Salamov A."/>
            <person name="Andreopoulos B."/>
            <person name="Baker S.E."/>
            <person name="Barry K."/>
            <person name="Bills G."/>
            <person name="Bluhm B.H."/>
            <person name="Cannon C."/>
            <person name="Castanera R."/>
            <person name="Culley D.E."/>
            <person name="Daum C."/>
            <person name="Ezra D."/>
            <person name="Gonzalez J.B."/>
            <person name="Henrissat B."/>
            <person name="Kuo A."/>
            <person name="Liang C."/>
            <person name="Lipzen A."/>
            <person name="Lutzoni F."/>
            <person name="Magnuson J."/>
            <person name="Mondo S."/>
            <person name="Nolan M."/>
            <person name="Ohm R."/>
            <person name="Pangilinan J."/>
            <person name="Park H.-J."/>
            <person name="Ramirez L."/>
            <person name="Alfaro M."/>
            <person name="Sun H."/>
            <person name="Tritt A."/>
            <person name="Yoshinaga Y."/>
            <person name="Zwiers L.-H."/>
            <person name="Turgeon B.G."/>
            <person name="Goodwin S.B."/>
            <person name="Spatafora J.W."/>
            <person name="Crous P.W."/>
            <person name="Grigoriev I.V."/>
        </authorList>
    </citation>
    <scope>NUCLEOTIDE SEQUENCE</scope>
    <source>
        <strain evidence="3">CBS 394.84</strain>
    </source>
</reference>
<dbReference type="EMBL" id="ML976615">
    <property type="protein sequence ID" value="KAF1846890.1"/>
    <property type="molecule type" value="Genomic_DNA"/>
</dbReference>
<gene>
    <name evidence="3" type="ORF">K460DRAFT_329666</name>
</gene>
<evidence type="ECO:0000313" key="4">
    <source>
        <dbReference type="Proteomes" id="UP000800039"/>
    </source>
</evidence>
<dbReference type="GeneID" id="63848003"/>
<evidence type="ECO:0000259" key="2">
    <source>
        <dbReference type="Pfam" id="PF00149"/>
    </source>
</evidence>
<dbReference type="PANTHER" id="PTHR37844">
    <property type="entry name" value="SER/THR PROTEIN PHOSPHATASE SUPERFAMILY (AFU_ORTHOLOGUE AFUA_1G14840)"/>
    <property type="match status" value="1"/>
</dbReference>
<dbReference type="Gene3D" id="3.60.21.10">
    <property type="match status" value="1"/>
</dbReference>
<feature type="compositionally biased region" description="Polar residues" evidence="1">
    <location>
        <begin position="297"/>
        <end position="306"/>
    </location>
</feature>
<proteinExistence type="predicted"/>
<evidence type="ECO:0000256" key="1">
    <source>
        <dbReference type="SAM" id="MobiDB-lite"/>
    </source>
</evidence>
<name>A0A9P4L9C0_9PLEO</name>
<comment type="caution">
    <text evidence="3">The sequence shown here is derived from an EMBL/GenBank/DDBJ whole genome shotgun (WGS) entry which is preliminary data.</text>
</comment>
<dbReference type="InterPro" id="IPR004843">
    <property type="entry name" value="Calcineurin-like_PHP"/>
</dbReference>
<feature type="compositionally biased region" description="Basic and acidic residues" evidence="1">
    <location>
        <begin position="309"/>
        <end position="322"/>
    </location>
</feature>
<sequence>MSLFSLHFDILSDLHLETPLVRPRYTSFNLDARGNSILLLGDIGLVKDEGLFVFLRRSLEQTRGLQIIYILGNHEAYQITLESAVQKLRAFENEAKSEYGGRFKFLFRDRYDLDEKVTILGCTLWSAIQPHQSTEVLSRLTDFNEERGIRGWSLRRSVEEHDKDLKWLNTQVLSIQNGAPHRQIIIATHHCPTTDPRAANPAHRDSSVGSAFISDLSKETCWVSPAVKLWAFGHTHYSCNFRDEETGKLVVSNQQGYMGMGQAKRNPQSLSVKIVGEKEHQWQIIETAHSTKRKTGTLPTTQSPGIQESIRKEKQPRRDQQTRKPLFQRATKRVQAFLRLAPGPTK</sequence>
<dbReference type="Proteomes" id="UP000800039">
    <property type="component" value="Unassembled WGS sequence"/>
</dbReference>
<feature type="region of interest" description="Disordered" evidence="1">
    <location>
        <begin position="289"/>
        <end position="326"/>
    </location>
</feature>
<feature type="domain" description="Calcineurin-like phosphoesterase" evidence="2">
    <location>
        <begin position="8"/>
        <end position="237"/>
    </location>
</feature>
<dbReference type="Pfam" id="PF00149">
    <property type="entry name" value="Metallophos"/>
    <property type="match status" value="1"/>
</dbReference>
<dbReference type="RefSeq" id="XP_040789453.1">
    <property type="nucleotide sequence ID" value="XM_040930751.1"/>
</dbReference>
<dbReference type="InterPro" id="IPR029052">
    <property type="entry name" value="Metallo-depent_PP-like"/>
</dbReference>
<dbReference type="GO" id="GO:0016787">
    <property type="term" value="F:hydrolase activity"/>
    <property type="evidence" value="ECO:0007669"/>
    <property type="project" value="InterPro"/>
</dbReference>
<dbReference type="AlphaFoldDB" id="A0A9P4L9C0"/>